<dbReference type="InterPro" id="IPR029058">
    <property type="entry name" value="AB_hydrolase_fold"/>
</dbReference>
<organism evidence="5 6">
    <name type="scientific">Lysobacter niastensis</name>
    <dbReference type="NCBI Taxonomy" id="380629"/>
    <lineage>
        <taxon>Bacteria</taxon>
        <taxon>Pseudomonadati</taxon>
        <taxon>Pseudomonadota</taxon>
        <taxon>Gammaproteobacteria</taxon>
        <taxon>Lysobacterales</taxon>
        <taxon>Lysobacteraceae</taxon>
        <taxon>Lysobacter</taxon>
    </lineage>
</organism>
<keyword evidence="2" id="KW-0058">Aromatic hydrocarbons catabolism</keyword>
<dbReference type="SUPFAM" id="SSF53474">
    <property type="entry name" value="alpha/beta-Hydrolases"/>
    <property type="match status" value="1"/>
</dbReference>
<dbReference type="PRINTS" id="PR00412">
    <property type="entry name" value="EPOXHYDRLASE"/>
</dbReference>
<protein>
    <submittedName>
        <fullName evidence="5">Pimeloyl-ACP methyl ester carboxylesterase</fullName>
    </submittedName>
</protein>
<reference evidence="5 6" key="1">
    <citation type="submission" date="2023-07" db="EMBL/GenBank/DDBJ databases">
        <title>Sorghum-associated microbial communities from plants grown in Nebraska, USA.</title>
        <authorList>
            <person name="Schachtman D."/>
        </authorList>
    </citation>
    <scope>NUCLEOTIDE SEQUENCE [LARGE SCALE GENOMIC DNA]</scope>
    <source>
        <strain evidence="5 6">BE198</strain>
    </source>
</reference>
<name>A0ABU1W7V9_9GAMM</name>
<dbReference type="InterPro" id="IPR010497">
    <property type="entry name" value="Epoxide_hydro_N"/>
</dbReference>
<evidence type="ECO:0000313" key="6">
    <source>
        <dbReference type="Proteomes" id="UP001251524"/>
    </source>
</evidence>
<keyword evidence="6" id="KW-1185">Reference proteome</keyword>
<evidence type="ECO:0000256" key="3">
    <source>
        <dbReference type="ARBA" id="ARBA00022801"/>
    </source>
</evidence>
<feature type="domain" description="Epoxide hydrolase N-terminal" evidence="4">
    <location>
        <begin position="75"/>
        <end position="178"/>
    </location>
</feature>
<evidence type="ECO:0000256" key="2">
    <source>
        <dbReference type="ARBA" id="ARBA00022797"/>
    </source>
</evidence>
<evidence type="ECO:0000259" key="4">
    <source>
        <dbReference type="Pfam" id="PF06441"/>
    </source>
</evidence>
<comment type="caution">
    <text evidence="5">The sequence shown here is derived from an EMBL/GenBank/DDBJ whole genome shotgun (WGS) entry which is preliminary data.</text>
</comment>
<dbReference type="InterPro" id="IPR016292">
    <property type="entry name" value="Epoxide_hydrolase"/>
</dbReference>
<comment type="similarity">
    <text evidence="1">Belongs to the peptidase S33 family.</text>
</comment>
<accession>A0ABU1W7V9</accession>
<dbReference type="PANTHER" id="PTHR21661:SF35">
    <property type="entry name" value="EPOXIDE HYDROLASE"/>
    <property type="match status" value="1"/>
</dbReference>
<sequence>MWGLPPREGCLHARGSRMQKTPQQPDLLTRRRFCGAAATTLAAVPLGLLSCTERKNAMNEVAQESKAASGSTELRPFQYKASDADLADLRKRIEAARWPDRETVKDSTQGVQLATIQKLAQHWATKYDWRRIEGQINAVPNFLTNIDGLDIHFMHIKSKHENAFPLLVAHGWPGSIIEQMKIIGPLTDPTAHGGTEADAFHLVIPSMPGYGFSGKPTTTGWTPQRIAAAYNTLMPRLGYKKWGAAGGDWGAIVIEQMALKTPPGLVGIHTNMANVIPPELDQALFRGDPVPADLTGDEKHAAEQVSAFYKHVGYALLMGDRPQTLTGLADSPVGLAAFMMDHDPASQEMIARSINGTPEGLSPDDVLDNITLFWLTNTAISAARLYWENKTPFFAVKGVTIPVAVSAFPDELFQAPKSWCEKAYPKLVHYNKLPKGGHFAAWEQPKYYSEEVRAGFKTLR</sequence>
<dbReference type="PANTHER" id="PTHR21661">
    <property type="entry name" value="EPOXIDE HYDROLASE 1-RELATED"/>
    <property type="match status" value="1"/>
</dbReference>
<gene>
    <name evidence="5" type="ORF">J2X06_000624</name>
</gene>
<keyword evidence="3" id="KW-0378">Hydrolase</keyword>
<dbReference type="Pfam" id="PF06441">
    <property type="entry name" value="EHN"/>
    <property type="match status" value="1"/>
</dbReference>
<dbReference type="Proteomes" id="UP001251524">
    <property type="component" value="Unassembled WGS sequence"/>
</dbReference>
<dbReference type="Gene3D" id="3.40.50.1820">
    <property type="entry name" value="alpha/beta hydrolase"/>
    <property type="match status" value="1"/>
</dbReference>
<dbReference type="PIRSF" id="PIRSF001112">
    <property type="entry name" value="Epoxide_hydrolase"/>
    <property type="match status" value="1"/>
</dbReference>
<evidence type="ECO:0000313" key="5">
    <source>
        <dbReference type="EMBL" id="MDR7133440.1"/>
    </source>
</evidence>
<proteinExistence type="inferred from homology"/>
<evidence type="ECO:0000256" key="1">
    <source>
        <dbReference type="ARBA" id="ARBA00010088"/>
    </source>
</evidence>
<dbReference type="EMBL" id="JAVDVY010000001">
    <property type="protein sequence ID" value="MDR7133440.1"/>
    <property type="molecule type" value="Genomic_DNA"/>
</dbReference>
<dbReference type="InterPro" id="IPR000639">
    <property type="entry name" value="Epox_hydrolase-like"/>
</dbReference>